<dbReference type="HOGENOM" id="CLU_007383_12_3_1"/>
<sequence length="332" mass="35069">MVNVLVFGATGHIGEALCHSLIQSGSHRVFGLARNPAKANQLARGEIIPILGSLSDVAGLVNAVYKVHINVIVDVSSAKDDIPVFLQALVASERKRLAAASAAQLKTPKLGFIYTSGTWVHGSSHVPKNDLYPVGLPEAPHQAPQLLSWRPVLEREVLAASEVLDTMVIRPALVYGRSCEIWTSYFDTISKAASSGASSVSVSLNPNSRPALVHVDDVGSGLHAAVNKLPLISGTGVYPVFDLLASKEGMHDIMVAAAREIGFKGEVVLSGTGGDLFSEAMTVSGNLSSGRAKELLGWQPKRPGLVECMDQVAGAWLAHMNDPNAAGRYIKA</sequence>
<dbReference type="STRING" id="913774.A0A0C3CT85"/>
<dbReference type="AlphaFoldDB" id="A0A0C3CT85"/>
<dbReference type="Pfam" id="PF01370">
    <property type="entry name" value="Epimerase"/>
    <property type="match status" value="1"/>
</dbReference>
<feature type="domain" description="NAD-dependent epimerase/dehydratase" evidence="1">
    <location>
        <begin position="4"/>
        <end position="228"/>
    </location>
</feature>
<dbReference type="GO" id="GO:0005737">
    <property type="term" value="C:cytoplasm"/>
    <property type="evidence" value="ECO:0007669"/>
    <property type="project" value="TreeGrafter"/>
</dbReference>
<organism evidence="2 3">
    <name type="scientific">Oidiodendron maius (strain Zn)</name>
    <dbReference type="NCBI Taxonomy" id="913774"/>
    <lineage>
        <taxon>Eukaryota</taxon>
        <taxon>Fungi</taxon>
        <taxon>Dikarya</taxon>
        <taxon>Ascomycota</taxon>
        <taxon>Pezizomycotina</taxon>
        <taxon>Leotiomycetes</taxon>
        <taxon>Leotiomycetes incertae sedis</taxon>
        <taxon>Myxotrichaceae</taxon>
        <taxon>Oidiodendron</taxon>
    </lineage>
</organism>
<dbReference type="InterPro" id="IPR036291">
    <property type="entry name" value="NAD(P)-bd_dom_sf"/>
</dbReference>
<protein>
    <recommendedName>
        <fullName evidence="1">NAD-dependent epimerase/dehydratase domain-containing protein</fullName>
    </recommendedName>
</protein>
<dbReference type="GO" id="GO:0004029">
    <property type="term" value="F:aldehyde dehydrogenase (NAD+) activity"/>
    <property type="evidence" value="ECO:0007669"/>
    <property type="project" value="TreeGrafter"/>
</dbReference>
<dbReference type="InterPro" id="IPR001509">
    <property type="entry name" value="Epimerase_deHydtase"/>
</dbReference>
<gene>
    <name evidence="2" type="ORF">OIDMADRAFT_144794</name>
</gene>
<accession>A0A0C3CT85</accession>
<proteinExistence type="predicted"/>
<evidence type="ECO:0000259" key="1">
    <source>
        <dbReference type="Pfam" id="PF01370"/>
    </source>
</evidence>
<dbReference type="Gene3D" id="3.40.50.720">
    <property type="entry name" value="NAD(P)-binding Rossmann-like Domain"/>
    <property type="match status" value="1"/>
</dbReference>
<dbReference type="PANTHER" id="PTHR48079:SF3">
    <property type="entry name" value="NAD-DEPENDENT EPIMERASE_DEHYDRATASE DOMAIN-CONTAINING PROTEIN"/>
    <property type="match status" value="1"/>
</dbReference>
<dbReference type="EMBL" id="KN832875">
    <property type="protein sequence ID" value="KIN02214.1"/>
    <property type="molecule type" value="Genomic_DNA"/>
</dbReference>
<evidence type="ECO:0000313" key="2">
    <source>
        <dbReference type="EMBL" id="KIN02214.1"/>
    </source>
</evidence>
<dbReference type="InParanoid" id="A0A0C3CT85"/>
<dbReference type="SUPFAM" id="SSF51735">
    <property type="entry name" value="NAD(P)-binding Rossmann-fold domains"/>
    <property type="match status" value="1"/>
</dbReference>
<dbReference type="PANTHER" id="PTHR48079">
    <property type="entry name" value="PROTEIN YEEZ"/>
    <property type="match status" value="1"/>
</dbReference>
<reference evidence="3" key="2">
    <citation type="submission" date="2015-01" db="EMBL/GenBank/DDBJ databases">
        <title>Evolutionary Origins and Diversification of the Mycorrhizal Mutualists.</title>
        <authorList>
            <consortium name="DOE Joint Genome Institute"/>
            <consortium name="Mycorrhizal Genomics Consortium"/>
            <person name="Kohler A."/>
            <person name="Kuo A."/>
            <person name="Nagy L.G."/>
            <person name="Floudas D."/>
            <person name="Copeland A."/>
            <person name="Barry K.W."/>
            <person name="Cichocki N."/>
            <person name="Veneault-Fourrey C."/>
            <person name="LaButti K."/>
            <person name="Lindquist E.A."/>
            <person name="Lipzen A."/>
            <person name="Lundell T."/>
            <person name="Morin E."/>
            <person name="Murat C."/>
            <person name="Riley R."/>
            <person name="Ohm R."/>
            <person name="Sun H."/>
            <person name="Tunlid A."/>
            <person name="Henrissat B."/>
            <person name="Grigoriev I.V."/>
            <person name="Hibbett D.S."/>
            <person name="Martin F."/>
        </authorList>
    </citation>
    <scope>NUCLEOTIDE SEQUENCE [LARGE SCALE GENOMIC DNA]</scope>
    <source>
        <strain evidence="3">Zn</strain>
    </source>
</reference>
<dbReference type="OrthoDB" id="10000533at2759"/>
<dbReference type="InterPro" id="IPR051783">
    <property type="entry name" value="NAD(P)-dependent_oxidoreduct"/>
</dbReference>
<evidence type="ECO:0000313" key="3">
    <source>
        <dbReference type="Proteomes" id="UP000054321"/>
    </source>
</evidence>
<dbReference type="Proteomes" id="UP000054321">
    <property type="component" value="Unassembled WGS sequence"/>
</dbReference>
<reference evidence="2 3" key="1">
    <citation type="submission" date="2014-04" db="EMBL/GenBank/DDBJ databases">
        <authorList>
            <consortium name="DOE Joint Genome Institute"/>
            <person name="Kuo A."/>
            <person name="Martino E."/>
            <person name="Perotto S."/>
            <person name="Kohler A."/>
            <person name="Nagy L.G."/>
            <person name="Floudas D."/>
            <person name="Copeland A."/>
            <person name="Barry K.W."/>
            <person name="Cichocki N."/>
            <person name="Veneault-Fourrey C."/>
            <person name="LaButti K."/>
            <person name="Lindquist E.A."/>
            <person name="Lipzen A."/>
            <person name="Lundell T."/>
            <person name="Morin E."/>
            <person name="Murat C."/>
            <person name="Sun H."/>
            <person name="Tunlid A."/>
            <person name="Henrissat B."/>
            <person name="Grigoriev I.V."/>
            <person name="Hibbett D.S."/>
            <person name="Martin F."/>
            <person name="Nordberg H.P."/>
            <person name="Cantor M.N."/>
            <person name="Hua S.X."/>
        </authorList>
    </citation>
    <scope>NUCLEOTIDE SEQUENCE [LARGE SCALE GENOMIC DNA]</scope>
    <source>
        <strain evidence="2 3">Zn</strain>
    </source>
</reference>
<keyword evidence="3" id="KW-1185">Reference proteome</keyword>
<name>A0A0C3CT85_OIDMZ</name>